<dbReference type="HOGENOM" id="CLU_159738_4_1_2"/>
<dbReference type="GeneID" id="10796510"/>
<gene>
    <name evidence="2" type="ordered locus">Halxa_1541</name>
</gene>
<evidence type="ECO:0000259" key="1">
    <source>
        <dbReference type="Pfam" id="PF18545"/>
    </source>
</evidence>
<sequence>MPSVDDSEDALRYVATFDPDAGERASEAIVTAIAALVDDDPASLSPLYDAVDPDALNALVAHARRADDAGTHELRFTYEGFDVGVRTDGRIQIEDASAAAASIA</sequence>
<dbReference type="eggNOG" id="arCOG08989">
    <property type="taxonomic scope" value="Archaea"/>
</dbReference>
<evidence type="ECO:0000313" key="3">
    <source>
        <dbReference type="Proteomes" id="UP000006794"/>
    </source>
</evidence>
<feature type="domain" description="Halobacterial output" evidence="1">
    <location>
        <begin position="23"/>
        <end position="94"/>
    </location>
</feature>
<keyword evidence="3" id="KW-1185">Reference proteome</keyword>
<dbReference type="AlphaFoldDB" id="F8D3E7"/>
<protein>
    <recommendedName>
        <fullName evidence="1">Halobacterial output domain-containing protein</fullName>
    </recommendedName>
</protein>
<dbReference type="KEGG" id="hxa:Halxa_1541"/>
<dbReference type="InterPro" id="IPR040624">
    <property type="entry name" value="HalOD1"/>
</dbReference>
<dbReference type="Proteomes" id="UP000006794">
    <property type="component" value="Chromosome"/>
</dbReference>
<accession>F8D3E7</accession>
<evidence type="ECO:0000313" key="2">
    <source>
        <dbReference type="EMBL" id="AEH36173.1"/>
    </source>
</evidence>
<dbReference type="Pfam" id="PF18545">
    <property type="entry name" value="HalOD1"/>
    <property type="match status" value="1"/>
</dbReference>
<organism evidence="2 3">
    <name type="scientific">Halopiger xanaduensis (strain DSM 18323 / JCM 14033 / SH-6)</name>
    <dbReference type="NCBI Taxonomy" id="797210"/>
    <lineage>
        <taxon>Archaea</taxon>
        <taxon>Methanobacteriati</taxon>
        <taxon>Methanobacteriota</taxon>
        <taxon>Stenosarchaea group</taxon>
        <taxon>Halobacteria</taxon>
        <taxon>Halobacteriales</taxon>
        <taxon>Natrialbaceae</taxon>
        <taxon>Halopiger</taxon>
    </lineage>
</organism>
<name>F8D3E7_HALXS</name>
<proteinExistence type="predicted"/>
<dbReference type="OrthoDB" id="327217at2157"/>
<dbReference type="EMBL" id="CP002839">
    <property type="protein sequence ID" value="AEH36173.1"/>
    <property type="molecule type" value="Genomic_DNA"/>
</dbReference>
<reference evidence="2 3" key="1">
    <citation type="journal article" date="2012" name="Stand. Genomic Sci.">
        <title>Complete genome sequence of Halopiger xanaduensis type strain (SH-6(T)).</title>
        <authorList>
            <person name="Anderson I."/>
            <person name="Tindall B.J."/>
            <person name="Rohde M."/>
            <person name="Lucas S."/>
            <person name="Han J."/>
            <person name="Lapidus A."/>
            <person name="Cheng J.F."/>
            <person name="Goodwin L."/>
            <person name="Pitluck S."/>
            <person name="Peters L."/>
            <person name="Pati A."/>
            <person name="Mikhailova N."/>
            <person name="Pagani I."/>
            <person name="Teshima H."/>
            <person name="Han C."/>
            <person name="Tapia R."/>
            <person name="Land M."/>
            <person name="Woyke T."/>
            <person name="Klenk H.P."/>
            <person name="Kyrpides N."/>
            <person name="Ivanova N."/>
        </authorList>
    </citation>
    <scope>NUCLEOTIDE SEQUENCE [LARGE SCALE GENOMIC DNA]</scope>
    <source>
        <strain evidence="3">DSM 18323 / JCM 14033 / SH-6</strain>
    </source>
</reference>
<dbReference type="RefSeq" id="WP_013879068.1">
    <property type="nucleotide sequence ID" value="NC_015666.1"/>
</dbReference>